<proteinExistence type="predicted"/>
<gene>
    <name evidence="2" type="ORF">CAG99_12005</name>
</gene>
<dbReference type="AlphaFoldDB" id="A0A1W7CXQ0"/>
<dbReference type="EMBL" id="CP021121">
    <property type="protein sequence ID" value="ARQ69495.1"/>
    <property type="molecule type" value="Genomic_DNA"/>
</dbReference>
<evidence type="ECO:0000256" key="1">
    <source>
        <dbReference type="SAM" id="MobiDB-lite"/>
    </source>
</evidence>
<dbReference type="Proteomes" id="UP000194218">
    <property type="component" value="Chromosome"/>
</dbReference>
<name>A0A1W7CXQ0_9ACTN</name>
<keyword evidence="3" id="KW-1185">Reference proteome</keyword>
<sequence>MSDGDLELNPDAARDVEAGTGESDRLAAMRAKFIDIASAQGLFGTAPNGAAAEAALESAASAMLTELERAGISVQDISESAAETARLADETDEAARSTLHGVEDPVTYMNNFLNSTGGGGGSYYEVQ</sequence>
<feature type="compositionally biased region" description="Basic and acidic residues" evidence="1">
    <location>
        <begin position="12"/>
        <end position="21"/>
    </location>
</feature>
<organism evidence="2 3">
    <name type="scientific">Streptomyces marincola</name>
    <dbReference type="NCBI Taxonomy" id="2878388"/>
    <lineage>
        <taxon>Bacteria</taxon>
        <taxon>Bacillati</taxon>
        <taxon>Actinomycetota</taxon>
        <taxon>Actinomycetes</taxon>
        <taxon>Kitasatosporales</taxon>
        <taxon>Streptomycetaceae</taxon>
        <taxon>Streptomyces</taxon>
    </lineage>
</organism>
<evidence type="ECO:0000313" key="2">
    <source>
        <dbReference type="EMBL" id="ARQ69495.1"/>
    </source>
</evidence>
<dbReference type="OrthoDB" id="4229025at2"/>
<reference evidence="2 3" key="1">
    <citation type="submission" date="2017-05" db="EMBL/GenBank/DDBJ databases">
        <title>Complete genome sequence of Streptomyces sp. SCSIO 03032 revealed the diverse biosynthetic pathways for its bioactive secondary metabolites.</title>
        <authorList>
            <person name="Ma L."/>
            <person name="Zhu Y."/>
            <person name="Zhang W."/>
            <person name="Zhang G."/>
            <person name="Tian X."/>
            <person name="Zhang S."/>
            <person name="Zhang C."/>
        </authorList>
    </citation>
    <scope>NUCLEOTIDE SEQUENCE [LARGE SCALE GENOMIC DNA]</scope>
    <source>
        <strain evidence="2 3">SCSIO 03032</strain>
    </source>
</reference>
<accession>A0A1W7CXQ0</accession>
<feature type="region of interest" description="Disordered" evidence="1">
    <location>
        <begin position="1"/>
        <end position="21"/>
    </location>
</feature>
<protein>
    <submittedName>
        <fullName evidence="2">Uncharacterized protein</fullName>
    </submittedName>
</protein>
<evidence type="ECO:0000313" key="3">
    <source>
        <dbReference type="Proteomes" id="UP000194218"/>
    </source>
</evidence>
<dbReference type="RefSeq" id="WP_086159301.1">
    <property type="nucleotide sequence ID" value="NZ_CP021121.1"/>
</dbReference>
<dbReference type="KEGG" id="smao:CAG99_12005"/>